<dbReference type="Proteomes" id="UP000037122">
    <property type="component" value="Unassembled WGS sequence"/>
</dbReference>
<dbReference type="VEuPathDB" id="FungiDB:QG37_07546"/>
<name>A0A0L0NQ95_CANAR</name>
<protein>
    <submittedName>
        <fullName evidence="2">Uncharacterized protein</fullName>
    </submittedName>
</protein>
<feature type="region of interest" description="Disordered" evidence="1">
    <location>
        <begin position="44"/>
        <end position="63"/>
    </location>
</feature>
<gene>
    <name evidence="2" type="ORF">QG37_07546</name>
</gene>
<sequence length="63" mass="7446">MICKERNENKKKKKKKKDFFFNVSGHYWSIQADSARQLRRKLKLSGTNPAPRHIPAYKTQQGL</sequence>
<reference evidence="3" key="1">
    <citation type="journal article" date="2015" name="BMC Genomics">
        <title>Draft genome of a commonly misdiagnosed multidrug resistant pathogen Candida auris.</title>
        <authorList>
            <person name="Chatterjee S."/>
            <person name="Alampalli S.V."/>
            <person name="Nageshan R.K."/>
            <person name="Chettiar S.T."/>
            <person name="Joshi S."/>
            <person name="Tatu U.S."/>
        </authorList>
    </citation>
    <scope>NUCLEOTIDE SEQUENCE [LARGE SCALE GENOMIC DNA]</scope>
    <source>
        <strain evidence="3">6684</strain>
    </source>
</reference>
<evidence type="ECO:0000313" key="3">
    <source>
        <dbReference type="Proteomes" id="UP000037122"/>
    </source>
</evidence>
<accession>A0A0L0NQ95</accession>
<evidence type="ECO:0000256" key="1">
    <source>
        <dbReference type="SAM" id="MobiDB-lite"/>
    </source>
</evidence>
<proteinExistence type="predicted"/>
<evidence type="ECO:0000313" key="2">
    <source>
        <dbReference type="EMBL" id="KND96184.1"/>
    </source>
</evidence>
<dbReference type="AlphaFoldDB" id="A0A0L0NQ95"/>
<dbReference type="EMBL" id="LGST01000058">
    <property type="protein sequence ID" value="KND96184.1"/>
    <property type="molecule type" value="Genomic_DNA"/>
</dbReference>
<comment type="caution">
    <text evidence="2">The sequence shown here is derived from an EMBL/GenBank/DDBJ whole genome shotgun (WGS) entry which is preliminary data.</text>
</comment>
<organism evidence="2 3">
    <name type="scientific">Candidozyma auris</name>
    <name type="common">Yeast</name>
    <name type="synonym">Candida auris</name>
    <dbReference type="NCBI Taxonomy" id="498019"/>
    <lineage>
        <taxon>Eukaryota</taxon>
        <taxon>Fungi</taxon>
        <taxon>Dikarya</taxon>
        <taxon>Ascomycota</taxon>
        <taxon>Saccharomycotina</taxon>
        <taxon>Pichiomycetes</taxon>
        <taxon>Metschnikowiaceae</taxon>
        <taxon>Candidozyma</taxon>
    </lineage>
</organism>